<feature type="domain" description="Flagellar motor switch protein FliN-like C-terminal" evidence="7">
    <location>
        <begin position="31"/>
        <end position="100"/>
    </location>
</feature>
<comment type="caution">
    <text evidence="8">The sequence shown here is derived from an EMBL/GenBank/DDBJ whole genome shotgun (WGS) entry which is preliminary data.</text>
</comment>
<organism evidence="8 9">
    <name type="scientific">Paraclostridium benzoelyticum</name>
    <dbReference type="NCBI Taxonomy" id="1629550"/>
    <lineage>
        <taxon>Bacteria</taxon>
        <taxon>Bacillati</taxon>
        <taxon>Bacillota</taxon>
        <taxon>Clostridia</taxon>
        <taxon>Peptostreptococcales</taxon>
        <taxon>Peptostreptococcaceae</taxon>
        <taxon>Paraclostridium</taxon>
    </lineage>
</organism>
<dbReference type="Proteomes" id="UP000034407">
    <property type="component" value="Unassembled WGS sequence"/>
</dbReference>
<evidence type="ECO:0000256" key="2">
    <source>
        <dbReference type="ARBA" id="ARBA00009226"/>
    </source>
</evidence>
<sequence>MEIKNETKEIYEPQFEQLQKGETASINAIEAISHAEMELEVLVGSTREKISSIVNLKEGDILELDKYLEEPLDISINGVTIASGESMIINDKIAVRLSKIKSMQEEY</sequence>
<evidence type="ECO:0000256" key="6">
    <source>
        <dbReference type="ARBA" id="ARBA00023136"/>
    </source>
</evidence>
<keyword evidence="4" id="KW-0145">Chemotaxis</keyword>
<comment type="subcellular location">
    <subcellularLocation>
        <location evidence="1">Cell membrane</location>
        <topology evidence="1">Peripheral membrane protein</topology>
        <orientation evidence="1">Cytoplasmic side</orientation>
    </subcellularLocation>
</comment>
<accession>A0A0M3DG50</accession>
<dbReference type="PANTHER" id="PTHR43484">
    <property type="match status" value="1"/>
</dbReference>
<proteinExistence type="inferred from homology"/>
<dbReference type="GO" id="GO:0009425">
    <property type="term" value="C:bacterial-type flagellum basal body"/>
    <property type="evidence" value="ECO:0007669"/>
    <property type="project" value="InterPro"/>
</dbReference>
<name>A0A0M3DG50_9FIRM</name>
<evidence type="ECO:0000256" key="1">
    <source>
        <dbReference type="ARBA" id="ARBA00004413"/>
    </source>
</evidence>
<dbReference type="PANTHER" id="PTHR43484:SF1">
    <property type="entry name" value="FLAGELLAR MOTOR SWITCH PROTEIN FLIN"/>
    <property type="match status" value="1"/>
</dbReference>
<evidence type="ECO:0000256" key="3">
    <source>
        <dbReference type="ARBA" id="ARBA00022475"/>
    </source>
</evidence>
<protein>
    <recommendedName>
        <fullName evidence="7">Flagellar motor switch protein FliN-like C-terminal domain-containing protein</fullName>
    </recommendedName>
</protein>
<dbReference type="InterPro" id="IPR001543">
    <property type="entry name" value="FliN-like_C"/>
</dbReference>
<evidence type="ECO:0000313" key="9">
    <source>
        <dbReference type="Proteomes" id="UP000034407"/>
    </source>
</evidence>
<dbReference type="OrthoDB" id="1912158at2"/>
<dbReference type="AlphaFoldDB" id="A0A0M3DG50"/>
<reference evidence="8 9" key="1">
    <citation type="submission" date="2015-04" db="EMBL/GenBank/DDBJ databases">
        <title>Microcin producing Clostridium sp. JC272T.</title>
        <authorList>
            <person name="Jyothsna T."/>
            <person name="Sasikala C."/>
            <person name="Ramana C."/>
        </authorList>
    </citation>
    <scope>NUCLEOTIDE SEQUENCE [LARGE SCALE GENOMIC DNA]</scope>
    <source>
        <strain evidence="8 9">JC272</strain>
    </source>
</reference>
<gene>
    <name evidence="8" type="ORF">VN21_10550</name>
</gene>
<dbReference type="RefSeq" id="WP_046823236.1">
    <property type="nucleotide sequence ID" value="NZ_JBCLWQ010000002.1"/>
</dbReference>
<keyword evidence="3" id="KW-1003">Cell membrane</keyword>
<dbReference type="GO" id="GO:0003774">
    <property type="term" value="F:cytoskeletal motor activity"/>
    <property type="evidence" value="ECO:0007669"/>
    <property type="project" value="InterPro"/>
</dbReference>
<dbReference type="Pfam" id="PF01052">
    <property type="entry name" value="FliMN_C"/>
    <property type="match status" value="1"/>
</dbReference>
<evidence type="ECO:0000256" key="4">
    <source>
        <dbReference type="ARBA" id="ARBA00022500"/>
    </source>
</evidence>
<dbReference type="InterPro" id="IPR001172">
    <property type="entry name" value="FliN_T3SS_HrcQb"/>
</dbReference>
<dbReference type="SUPFAM" id="SSF101801">
    <property type="entry name" value="Surface presentation of antigens (SPOA)"/>
    <property type="match status" value="1"/>
</dbReference>
<dbReference type="GO" id="GO:0005886">
    <property type="term" value="C:plasma membrane"/>
    <property type="evidence" value="ECO:0007669"/>
    <property type="project" value="UniProtKB-SubCell"/>
</dbReference>
<dbReference type="Gene3D" id="2.30.330.10">
    <property type="entry name" value="SpoA-like"/>
    <property type="match status" value="1"/>
</dbReference>
<comment type="similarity">
    <text evidence="2">Belongs to the FliN/MopA/SpaO family.</text>
</comment>
<keyword evidence="9" id="KW-1185">Reference proteome</keyword>
<dbReference type="PRINTS" id="PR00956">
    <property type="entry name" value="FLGMOTORFLIN"/>
</dbReference>
<evidence type="ECO:0000313" key="8">
    <source>
        <dbReference type="EMBL" id="KKY01101.1"/>
    </source>
</evidence>
<dbReference type="GO" id="GO:0006935">
    <property type="term" value="P:chemotaxis"/>
    <property type="evidence" value="ECO:0007669"/>
    <property type="project" value="UniProtKB-KW"/>
</dbReference>
<dbReference type="EMBL" id="LBBT01000216">
    <property type="protein sequence ID" value="KKY01101.1"/>
    <property type="molecule type" value="Genomic_DNA"/>
</dbReference>
<dbReference type="GO" id="GO:0071973">
    <property type="term" value="P:bacterial-type flagellum-dependent cell motility"/>
    <property type="evidence" value="ECO:0007669"/>
    <property type="project" value="InterPro"/>
</dbReference>
<evidence type="ECO:0000256" key="5">
    <source>
        <dbReference type="ARBA" id="ARBA00022779"/>
    </source>
</evidence>
<dbReference type="InterPro" id="IPR051469">
    <property type="entry name" value="FliN/MopA/SpaO"/>
</dbReference>
<dbReference type="PATRIC" id="fig|1629550.3.peg.1561"/>
<dbReference type="InterPro" id="IPR036429">
    <property type="entry name" value="SpoA-like_sf"/>
</dbReference>
<evidence type="ECO:0000259" key="7">
    <source>
        <dbReference type="Pfam" id="PF01052"/>
    </source>
</evidence>
<keyword evidence="5" id="KW-0283">Flagellar rotation</keyword>
<keyword evidence="6" id="KW-0472">Membrane</keyword>